<reference evidence="2 3" key="1">
    <citation type="journal article" date="2020" name="Mol. Biol. Evol.">
        <title>Interspecific Gene Flow and the Evolution of Specialization in Black and White Rhinoceros.</title>
        <authorList>
            <person name="Moodley Y."/>
            <person name="Westbury M.V."/>
            <person name="Russo I.M."/>
            <person name="Gopalakrishnan S."/>
            <person name="Rakotoarivelo A."/>
            <person name="Olsen R.A."/>
            <person name="Prost S."/>
            <person name="Tunstall T."/>
            <person name="Ryder O.A."/>
            <person name="Dalen L."/>
            <person name="Bruford M.W."/>
        </authorList>
    </citation>
    <scope>NUCLEOTIDE SEQUENCE [LARGE SCALE GENOMIC DNA]</scope>
    <source>
        <strain evidence="2">SBR-YM</strain>
        <tissue evidence="2">Skin</tissue>
    </source>
</reference>
<keyword evidence="3" id="KW-1185">Reference proteome</keyword>
<evidence type="ECO:0000256" key="1">
    <source>
        <dbReference type="SAM" id="MobiDB-lite"/>
    </source>
</evidence>
<comment type="caution">
    <text evidence="2">The sequence shown here is derived from an EMBL/GenBank/DDBJ whole genome shotgun (WGS) entry which is preliminary data.</text>
</comment>
<name>A0A7J7EG09_DICBM</name>
<evidence type="ECO:0000313" key="2">
    <source>
        <dbReference type="EMBL" id="KAF5914627.1"/>
    </source>
</evidence>
<feature type="region of interest" description="Disordered" evidence="1">
    <location>
        <begin position="60"/>
        <end position="79"/>
    </location>
</feature>
<evidence type="ECO:0000313" key="3">
    <source>
        <dbReference type="Proteomes" id="UP000551758"/>
    </source>
</evidence>
<gene>
    <name evidence="2" type="ORF">HPG69_005124</name>
</gene>
<sequence length="99" mass="10609">MSELSAQIPGSWEAAFVTPLRVHLAGGGIILSIGFRLTENGEPSSTSTEISGNLRRNWPNIKLGAGRGSRKRQQEEAAGSRNFFSWCPGHAKADADELG</sequence>
<accession>A0A7J7EG09</accession>
<protein>
    <submittedName>
        <fullName evidence="2">Uncharacterized protein</fullName>
    </submittedName>
</protein>
<dbReference type="Proteomes" id="UP000551758">
    <property type="component" value="Unassembled WGS sequence"/>
</dbReference>
<proteinExistence type="predicted"/>
<dbReference type="EMBL" id="JACDTQ010003204">
    <property type="protein sequence ID" value="KAF5914627.1"/>
    <property type="molecule type" value="Genomic_DNA"/>
</dbReference>
<dbReference type="AlphaFoldDB" id="A0A7J7EG09"/>
<organism evidence="2 3">
    <name type="scientific">Diceros bicornis minor</name>
    <name type="common">South-central black rhinoceros</name>
    <dbReference type="NCBI Taxonomy" id="77932"/>
    <lineage>
        <taxon>Eukaryota</taxon>
        <taxon>Metazoa</taxon>
        <taxon>Chordata</taxon>
        <taxon>Craniata</taxon>
        <taxon>Vertebrata</taxon>
        <taxon>Euteleostomi</taxon>
        <taxon>Mammalia</taxon>
        <taxon>Eutheria</taxon>
        <taxon>Laurasiatheria</taxon>
        <taxon>Perissodactyla</taxon>
        <taxon>Rhinocerotidae</taxon>
        <taxon>Diceros</taxon>
    </lineage>
</organism>